<protein>
    <submittedName>
        <fullName evidence="3">Uncharacterized protein</fullName>
    </submittedName>
</protein>
<sequence length="675" mass="74241">MVRQFTFPGSHLGRQETTESDGRTTQYSHWIRYNTFYGLLITTILATTLLAADRFEWRATGLFFQVANRYPASVAFTVQLLAALFGVIHVAVICKLINYALRLRLTKASVSLDVLRTWVDMSIPRVDWDLPLRFFFPVLFIVFLSLVPAALWAGSITPLIDRTTTSGMLLLPSYEDVSFIKEYPMDIGKSGPSFRNQKGFFTYSVGQQLIGPLLSSAAAASSVGTKKQVHPKIDNSQFSYRGRSYGVGAPVGLMDQMIASSNQVAGYVYQEEGYATNVSCIYNRTSNFVLSGPVNEWIYAASGWLPDSIDRPEYSNYIGHDGKAIVAIGAAFSESSPRRYIAITAGEAYGFLNSTQCEFEFIPTLFNVSVDLSNLNITVKPAQEISDFNPQRNITRTVVRQFELLSNDLTNLYVSQLGEALNSSIAAFNMSRSSASRNPFTEEEATLAGLSNSIMAMADDMLVAYASAQLMVGRMFTPQSARVYMYALQFGQPAYIYAIFTLNFLIILAVVSEALRTHGWRALGRFNYLDPRDLIIAASRGGSELAAAADEALGSDGTGKKIPKHVWLLSDPDEGNGRLVVRMRGDADGHARIGVEGGEWEEGLRTPVAAEMPKNKNPHYQTSLPRCNSHCGPSTRFPFFQSIPAPISNPPPAQEVTASAPLLPSYSPISAKSVR</sequence>
<dbReference type="AlphaFoldDB" id="A0A6G1JJ48"/>
<accession>A0A6G1JJ48</accession>
<dbReference type="EMBL" id="MU005571">
    <property type="protein sequence ID" value="KAF2690195.1"/>
    <property type="molecule type" value="Genomic_DNA"/>
</dbReference>
<name>A0A6G1JJ48_9PLEO</name>
<feature type="region of interest" description="Disordered" evidence="1">
    <location>
        <begin position="643"/>
        <end position="675"/>
    </location>
</feature>
<dbReference type="OrthoDB" id="529273at2759"/>
<gene>
    <name evidence="3" type="ORF">K458DRAFT_439261</name>
</gene>
<proteinExistence type="predicted"/>
<keyword evidence="2" id="KW-0472">Membrane</keyword>
<evidence type="ECO:0000313" key="4">
    <source>
        <dbReference type="Proteomes" id="UP000799291"/>
    </source>
</evidence>
<feature type="transmembrane region" description="Helical" evidence="2">
    <location>
        <begin position="134"/>
        <end position="154"/>
    </location>
</feature>
<evidence type="ECO:0000256" key="2">
    <source>
        <dbReference type="SAM" id="Phobius"/>
    </source>
</evidence>
<keyword evidence="4" id="KW-1185">Reference proteome</keyword>
<dbReference type="Proteomes" id="UP000799291">
    <property type="component" value="Unassembled WGS sequence"/>
</dbReference>
<feature type="region of interest" description="Disordered" evidence="1">
    <location>
        <begin position="1"/>
        <end position="20"/>
    </location>
</feature>
<feature type="transmembrane region" description="Helical" evidence="2">
    <location>
        <begin position="494"/>
        <end position="515"/>
    </location>
</feature>
<evidence type="ECO:0000313" key="3">
    <source>
        <dbReference type="EMBL" id="KAF2690195.1"/>
    </source>
</evidence>
<organism evidence="3 4">
    <name type="scientific">Lentithecium fluviatile CBS 122367</name>
    <dbReference type="NCBI Taxonomy" id="1168545"/>
    <lineage>
        <taxon>Eukaryota</taxon>
        <taxon>Fungi</taxon>
        <taxon>Dikarya</taxon>
        <taxon>Ascomycota</taxon>
        <taxon>Pezizomycotina</taxon>
        <taxon>Dothideomycetes</taxon>
        <taxon>Pleosporomycetidae</taxon>
        <taxon>Pleosporales</taxon>
        <taxon>Massarineae</taxon>
        <taxon>Lentitheciaceae</taxon>
        <taxon>Lentithecium</taxon>
    </lineage>
</organism>
<keyword evidence="2" id="KW-1133">Transmembrane helix</keyword>
<keyword evidence="2" id="KW-0812">Transmembrane</keyword>
<feature type="transmembrane region" description="Helical" evidence="2">
    <location>
        <begin position="72"/>
        <end position="97"/>
    </location>
</feature>
<evidence type="ECO:0000256" key="1">
    <source>
        <dbReference type="SAM" id="MobiDB-lite"/>
    </source>
</evidence>
<reference evidence="3" key="1">
    <citation type="journal article" date="2020" name="Stud. Mycol.">
        <title>101 Dothideomycetes genomes: a test case for predicting lifestyles and emergence of pathogens.</title>
        <authorList>
            <person name="Haridas S."/>
            <person name="Albert R."/>
            <person name="Binder M."/>
            <person name="Bloem J."/>
            <person name="Labutti K."/>
            <person name="Salamov A."/>
            <person name="Andreopoulos B."/>
            <person name="Baker S."/>
            <person name="Barry K."/>
            <person name="Bills G."/>
            <person name="Bluhm B."/>
            <person name="Cannon C."/>
            <person name="Castanera R."/>
            <person name="Culley D."/>
            <person name="Daum C."/>
            <person name="Ezra D."/>
            <person name="Gonzalez J."/>
            <person name="Henrissat B."/>
            <person name="Kuo A."/>
            <person name="Liang C."/>
            <person name="Lipzen A."/>
            <person name="Lutzoni F."/>
            <person name="Magnuson J."/>
            <person name="Mondo S."/>
            <person name="Nolan M."/>
            <person name="Ohm R."/>
            <person name="Pangilinan J."/>
            <person name="Park H.-J."/>
            <person name="Ramirez L."/>
            <person name="Alfaro M."/>
            <person name="Sun H."/>
            <person name="Tritt A."/>
            <person name="Yoshinaga Y."/>
            <person name="Zwiers L.-H."/>
            <person name="Turgeon B."/>
            <person name="Goodwin S."/>
            <person name="Spatafora J."/>
            <person name="Crous P."/>
            <person name="Grigoriev I."/>
        </authorList>
    </citation>
    <scope>NUCLEOTIDE SEQUENCE</scope>
    <source>
        <strain evidence="3">CBS 122367</strain>
    </source>
</reference>
<feature type="transmembrane region" description="Helical" evidence="2">
    <location>
        <begin position="33"/>
        <end position="52"/>
    </location>
</feature>